<dbReference type="Proteomes" id="UP000585474">
    <property type="component" value="Unassembled WGS sequence"/>
</dbReference>
<evidence type="ECO:0000313" key="2">
    <source>
        <dbReference type="Proteomes" id="UP000585474"/>
    </source>
</evidence>
<organism evidence="1 2">
    <name type="scientific">Actinidia rufa</name>
    <dbReference type="NCBI Taxonomy" id="165716"/>
    <lineage>
        <taxon>Eukaryota</taxon>
        <taxon>Viridiplantae</taxon>
        <taxon>Streptophyta</taxon>
        <taxon>Embryophyta</taxon>
        <taxon>Tracheophyta</taxon>
        <taxon>Spermatophyta</taxon>
        <taxon>Magnoliopsida</taxon>
        <taxon>eudicotyledons</taxon>
        <taxon>Gunneridae</taxon>
        <taxon>Pentapetalae</taxon>
        <taxon>asterids</taxon>
        <taxon>Ericales</taxon>
        <taxon>Actinidiaceae</taxon>
        <taxon>Actinidia</taxon>
    </lineage>
</organism>
<protein>
    <submittedName>
        <fullName evidence="1">Uncharacterized protein</fullName>
    </submittedName>
</protein>
<gene>
    <name evidence="1" type="ORF">Acr_17g0006260</name>
</gene>
<dbReference type="OrthoDB" id="1737504at2759"/>
<dbReference type="EMBL" id="BJWL01000017">
    <property type="protein sequence ID" value="GFZ05054.1"/>
    <property type="molecule type" value="Genomic_DNA"/>
</dbReference>
<accession>A0A7J0G2P4</accession>
<name>A0A7J0G2P4_9ERIC</name>
<dbReference type="AlphaFoldDB" id="A0A7J0G2P4"/>
<evidence type="ECO:0000313" key="1">
    <source>
        <dbReference type="EMBL" id="GFZ05054.1"/>
    </source>
</evidence>
<proteinExistence type="predicted"/>
<comment type="caution">
    <text evidence="1">The sequence shown here is derived from an EMBL/GenBank/DDBJ whole genome shotgun (WGS) entry which is preliminary data.</text>
</comment>
<reference evidence="1 2" key="1">
    <citation type="submission" date="2019-07" db="EMBL/GenBank/DDBJ databases">
        <title>De Novo Assembly of kiwifruit Actinidia rufa.</title>
        <authorList>
            <person name="Sugita-Konishi S."/>
            <person name="Sato K."/>
            <person name="Mori E."/>
            <person name="Abe Y."/>
            <person name="Kisaki G."/>
            <person name="Hamano K."/>
            <person name="Suezawa K."/>
            <person name="Otani M."/>
            <person name="Fukuda T."/>
            <person name="Manabe T."/>
            <person name="Gomi K."/>
            <person name="Tabuchi M."/>
            <person name="Akimitsu K."/>
            <person name="Kataoka I."/>
        </authorList>
    </citation>
    <scope>NUCLEOTIDE SEQUENCE [LARGE SCALE GENOMIC DNA]</scope>
    <source>
        <strain evidence="2">cv. Fuchu</strain>
    </source>
</reference>
<sequence length="131" mass="14657">MPKEFVAASPQPARKPGDAEDHFTEMAELPDAEISPLFREIKDLDARIDAINTGMNALVTVDTLIKQIEPPFTERKDEESLKDYVKRFNQAVLEVEDPSDKVVVMAMMDGLRPSPLFISHSKNVSKTLSTL</sequence>
<keyword evidence="2" id="KW-1185">Reference proteome</keyword>